<organism evidence="2 3">
    <name type="scientific">Cannabis sativa</name>
    <name type="common">Hemp</name>
    <name type="synonym">Marijuana</name>
    <dbReference type="NCBI Taxonomy" id="3483"/>
    <lineage>
        <taxon>Eukaryota</taxon>
        <taxon>Viridiplantae</taxon>
        <taxon>Streptophyta</taxon>
        <taxon>Embryophyta</taxon>
        <taxon>Tracheophyta</taxon>
        <taxon>Spermatophyta</taxon>
        <taxon>Magnoliopsida</taxon>
        <taxon>eudicotyledons</taxon>
        <taxon>Gunneridae</taxon>
        <taxon>Pentapetalae</taxon>
        <taxon>rosids</taxon>
        <taxon>fabids</taxon>
        <taxon>Rosales</taxon>
        <taxon>Cannabaceae</taxon>
        <taxon>Cannabis</taxon>
    </lineage>
</organism>
<dbReference type="Proteomes" id="UP000596661">
    <property type="component" value="Chromosome 1"/>
</dbReference>
<evidence type="ECO:0000256" key="1">
    <source>
        <dbReference type="SAM" id="MobiDB-lite"/>
    </source>
</evidence>
<evidence type="ECO:0000313" key="3">
    <source>
        <dbReference type="Proteomes" id="UP000596661"/>
    </source>
</evidence>
<evidence type="ECO:0000313" key="2">
    <source>
        <dbReference type="EnsemblPlants" id="cds.evm.model.01.2189"/>
    </source>
</evidence>
<accession>A0A803NK53</accession>
<dbReference type="EnsemblPlants" id="evm.model.01.2189">
    <property type="protein sequence ID" value="cds.evm.model.01.2189"/>
    <property type="gene ID" value="evm.TU.01.2189"/>
</dbReference>
<proteinExistence type="predicted"/>
<reference evidence="2" key="1">
    <citation type="submission" date="2018-11" db="EMBL/GenBank/DDBJ databases">
        <authorList>
            <person name="Grassa J C."/>
        </authorList>
    </citation>
    <scope>NUCLEOTIDE SEQUENCE [LARGE SCALE GENOMIC DNA]</scope>
</reference>
<dbReference type="Gramene" id="evm.model.01.2189">
    <property type="protein sequence ID" value="cds.evm.model.01.2189"/>
    <property type="gene ID" value="evm.TU.01.2189"/>
</dbReference>
<keyword evidence="3" id="KW-1185">Reference proteome</keyword>
<dbReference type="PANTHER" id="PTHR33670:SF14">
    <property type="entry name" value="T20H2.15 PROTEIN"/>
    <property type="match status" value="1"/>
</dbReference>
<dbReference type="EMBL" id="UZAU01000059">
    <property type="status" value="NOT_ANNOTATED_CDS"/>
    <property type="molecule type" value="Genomic_DNA"/>
</dbReference>
<dbReference type="PANTHER" id="PTHR33670">
    <property type="entry name" value="SPLICING FACTOR, PROLINE- AND GLUTAMINE-RICH-LIKE"/>
    <property type="match status" value="1"/>
</dbReference>
<reference evidence="2" key="2">
    <citation type="submission" date="2021-03" db="UniProtKB">
        <authorList>
            <consortium name="EnsemblPlants"/>
        </authorList>
    </citation>
    <scope>IDENTIFICATION</scope>
</reference>
<dbReference type="AlphaFoldDB" id="A0A803NK53"/>
<sequence length="275" mass="29243">MTRGSVCGDCTFATSSLVKVIEGSLGILCLSGSDVQLVGGFVVFRDMGILKSLRKSGVGYEWVERILEYCGSAAHASQAVCSSNIQKDWVCVAFHLSGIRGSFAVIFSSRGFLISLGSRPSGSSPMSPYGCVWLVRRGLSCPLLPPPTNTRKTNRDHSLTPKKSKSKPTSAKVSSLMMKSSSQSMVIASTNRLGPDPNDLPKALTTKKSSSSVCSVVNLVEDLHTFSGSVFSLAPPPSSLPLPRFSLKPKLSCNAEAAGIDAGATDNLRRLLRLR</sequence>
<protein>
    <submittedName>
        <fullName evidence="2">Uncharacterized protein</fullName>
    </submittedName>
</protein>
<feature type="region of interest" description="Disordered" evidence="1">
    <location>
        <begin position="144"/>
        <end position="175"/>
    </location>
</feature>
<name>A0A803NK53_CANSA</name>